<dbReference type="Pfam" id="PF04093">
    <property type="entry name" value="MreD"/>
    <property type="match status" value="1"/>
</dbReference>
<keyword evidence="3" id="KW-1003">Cell membrane</keyword>
<dbReference type="Proteomes" id="UP000295258">
    <property type="component" value="Unassembled WGS sequence"/>
</dbReference>
<keyword evidence="6 8" id="KW-1133">Transmembrane helix</keyword>
<sequence length="154" mass="15622">MIGGLSVVIALLAQVMLVNRLPLPAGGAPDLVLLALIGTTLSRGAASGAMLGFFAGLLVDVMPPTAHLLGQYAFVLALVGYVAGHGAGGPVTTVVLCVLMAPLLAAGVGGLISDSRVTMSTLTEQVPVTVVYTLLVSPIVIWLTTRAGRTRFST</sequence>
<dbReference type="InterPro" id="IPR007227">
    <property type="entry name" value="Cell_shape_determining_MreD"/>
</dbReference>
<organism evidence="9 10">
    <name type="scientific">Nonomuraea deserti</name>
    <dbReference type="NCBI Taxonomy" id="1848322"/>
    <lineage>
        <taxon>Bacteria</taxon>
        <taxon>Bacillati</taxon>
        <taxon>Actinomycetota</taxon>
        <taxon>Actinomycetes</taxon>
        <taxon>Streptosporangiales</taxon>
        <taxon>Streptosporangiaceae</taxon>
        <taxon>Nonomuraea</taxon>
    </lineage>
</organism>
<dbReference type="RefSeq" id="WP_132599668.1">
    <property type="nucleotide sequence ID" value="NZ_SMKO01000115.1"/>
</dbReference>
<evidence type="ECO:0000256" key="3">
    <source>
        <dbReference type="ARBA" id="ARBA00022475"/>
    </source>
</evidence>
<feature type="transmembrane region" description="Helical" evidence="8">
    <location>
        <begin position="93"/>
        <end position="113"/>
    </location>
</feature>
<evidence type="ECO:0000256" key="5">
    <source>
        <dbReference type="ARBA" id="ARBA00022960"/>
    </source>
</evidence>
<accession>A0A4R4VHU1</accession>
<evidence type="ECO:0000313" key="10">
    <source>
        <dbReference type="Proteomes" id="UP000295258"/>
    </source>
</evidence>
<feature type="transmembrane region" description="Helical" evidence="8">
    <location>
        <begin position="125"/>
        <end position="144"/>
    </location>
</feature>
<dbReference type="NCBIfam" id="TIGR03426">
    <property type="entry name" value="shape_MreD"/>
    <property type="match status" value="1"/>
</dbReference>
<evidence type="ECO:0000256" key="7">
    <source>
        <dbReference type="ARBA" id="ARBA00023136"/>
    </source>
</evidence>
<keyword evidence="10" id="KW-1185">Reference proteome</keyword>
<name>A0A4R4VHU1_9ACTN</name>
<evidence type="ECO:0000256" key="2">
    <source>
        <dbReference type="ARBA" id="ARBA00007776"/>
    </source>
</evidence>
<dbReference type="GO" id="GO:0008360">
    <property type="term" value="P:regulation of cell shape"/>
    <property type="evidence" value="ECO:0007669"/>
    <property type="project" value="UniProtKB-KW"/>
</dbReference>
<feature type="transmembrane region" description="Helical" evidence="8">
    <location>
        <begin position="69"/>
        <end position="87"/>
    </location>
</feature>
<evidence type="ECO:0000256" key="6">
    <source>
        <dbReference type="ARBA" id="ARBA00022989"/>
    </source>
</evidence>
<keyword evidence="5" id="KW-0133">Cell shape</keyword>
<dbReference type="GO" id="GO:0005886">
    <property type="term" value="C:plasma membrane"/>
    <property type="evidence" value="ECO:0007669"/>
    <property type="project" value="UniProtKB-SubCell"/>
</dbReference>
<dbReference type="AlphaFoldDB" id="A0A4R4VHU1"/>
<gene>
    <name evidence="9" type="primary">mreD</name>
    <name evidence="9" type="ORF">E1292_32055</name>
</gene>
<evidence type="ECO:0000313" key="9">
    <source>
        <dbReference type="EMBL" id="TDC99349.1"/>
    </source>
</evidence>
<comment type="subcellular location">
    <subcellularLocation>
        <location evidence="1">Cell membrane</location>
        <topology evidence="1">Multi-pass membrane protein</topology>
    </subcellularLocation>
</comment>
<proteinExistence type="inferred from homology"/>
<comment type="caution">
    <text evidence="9">The sequence shown here is derived from an EMBL/GenBank/DDBJ whole genome shotgun (WGS) entry which is preliminary data.</text>
</comment>
<feature type="transmembrane region" description="Helical" evidence="8">
    <location>
        <begin position="44"/>
        <end position="62"/>
    </location>
</feature>
<dbReference type="EMBL" id="SMKO01000115">
    <property type="protein sequence ID" value="TDC99349.1"/>
    <property type="molecule type" value="Genomic_DNA"/>
</dbReference>
<keyword evidence="4 8" id="KW-0812">Transmembrane</keyword>
<evidence type="ECO:0000256" key="4">
    <source>
        <dbReference type="ARBA" id="ARBA00022692"/>
    </source>
</evidence>
<evidence type="ECO:0000256" key="1">
    <source>
        <dbReference type="ARBA" id="ARBA00004651"/>
    </source>
</evidence>
<protein>
    <submittedName>
        <fullName evidence="9">Rod shape-determining protein MreD</fullName>
    </submittedName>
</protein>
<keyword evidence="7 8" id="KW-0472">Membrane</keyword>
<evidence type="ECO:0000256" key="8">
    <source>
        <dbReference type="SAM" id="Phobius"/>
    </source>
</evidence>
<reference evidence="9 10" key="1">
    <citation type="submission" date="2019-03" db="EMBL/GenBank/DDBJ databases">
        <title>Draft genome sequences of novel Actinobacteria.</title>
        <authorList>
            <person name="Sahin N."/>
            <person name="Ay H."/>
            <person name="Saygin H."/>
        </authorList>
    </citation>
    <scope>NUCLEOTIDE SEQUENCE [LARGE SCALE GENOMIC DNA]</scope>
    <source>
        <strain evidence="9 10">KC310</strain>
    </source>
</reference>
<comment type="similarity">
    <text evidence="2">Belongs to the MreD family.</text>
</comment>